<sequence>QLQQRVHRSGEVVAVEAEPHRGGPNAARAAESSGTDSARRSGRTWDQIRAAVAAGWTALDLREADAVERAIAAHVGGASTVFHSSTPGGRSVSSDDVVAGLAEVGRARLSAAPRTRLVVCGGDTSGHLLRALGVGALGIESRPWGNVALCRAHAPGAAYDGTEMVLKGGQMGHPDLFEDVRLGRATTTSATSDPMETPARC</sequence>
<name>A0ABY2E680_9MICO</name>
<comment type="caution">
    <text evidence="3">The sequence shown here is derived from an EMBL/GenBank/DDBJ whole genome shotgun (WGS) entry which is preliminary data.</text>
</comment>
<feature type="region of interest" description="Disordered" evidence="1">
    <location>
        <begin position="1"/>
        <end position="43"/>
    </location>
</feature>
<proteinExistence type="predicted"/>
<dbReference type="Pfam" id="PF17042">
    <property type="entry name" value="NBD_C"/>
    <property type="match status" value="1"/>
</dbReference>
<dbReference type="RefSeq" id="WP_328591637.1">
    <property type="nucleotide sequence ID" value="NZ_SMNA01000004.1"/>
</dbReference>
<organism evidence="3 4">
    <name type="scientific">Occultella glacieicola</name>
    <dbReference type="NCBI Taxonomy" id="2518684"/>
    <lineage>
        <taxon>Bacteria</taxon>
        <taxon>Bacillati</taxon>
        <taxon>Actinomycetota</taxon>
        <taxon>Actinomycetes</taxon>
        <taxon>Micrococcales</taxon>
        <taxon>Ruaniaceae</taxon>
        <taxon>Occultella</taxon>
    </lineage>
</organism>
<reference evidence="3 4" key="1">
    <citation type="submission" date="2019-03" db="EMBL/GenBank/DDBJ databases">
        <title>Genomic features of bacteria from cold environments.</title>
        <authorList>
            <person name="Shen L."/>
        </authorList>
    </citation>
    <scope>NUCLEOTIDE SEQUENCE [LARGE SCALE GENOMIC DNA]</scope>
    <source>
        <strain evidence="4">T3246-1</strain>
    </source>
</reference>
<evidence type="ECO:0000313" key="4">
    <source>
        <dbReference type="Proteomes" id="UP000504882"/>
    </source>
</evidence>
<dbReference type="Gene3D" id="3.40.980.20">
    <property type="entry name" value="Four-carbon acid sugar kinase, nucleotide binding domain"/>
    <property type="match status" value="1"/>
</dbReference>
<accession>A0ABY2E680</accession>
<dbReference type="InterPro" id="IPR042213">
    <property type="entry name" value="NBD_C_sf"/>
</dbReference>
<dbReference type="InterPro" id="IPR031475">
    <property type="entry name" value="NBD_C"/>
</dbReference>
<dbReference type="SUPFAM" id="SSF142764">
    <property type="entry name" value="YgbK-like"/>
    <property type="match status" value="1"/>
</dbReference>
<feature type="non-terminal residue" evidence="3">
    <location>
        <position position="1"/>
    </location>
</feature>
<evidence type="ECO:0000313" key="3">
    <source>
        <dbReference type="EMBL" id="TDE95139.1"/>
    </source>
</evidence>
<protein>
    <recommendedName>
        <fullName evidence="2">Four-carbon acid sugar kinase nucleotide binding domain-containing protein</fullName>
    </recommendedName>
</protein>
<dbReference type="Proteomes" id="UP000504882">
    <property type="component" value="Unassembled WGS sequence"/>
</dbReference>
<dbReference type="EMBL" id="SMNA01000004">
    <property type="protein sequence ID" value="TDE95139.1"/>
    <property type="molecule type" value="Genomic_DNA"/>
</dbReference>
<evidence type="ECO:0000256" key="1">
    <source>
        <dbReference type="SAM" id="MobiDB-lite"/>
    </source>
</evidence>
<feature type="domain" description="Four-carbon acid sugar kinase nucleotide binding" evidence="2">
    <location>
        <begin position="77"/>
        <end position="177"/>
    </location>
</feature>
<keyword evidence="4" id="KW-1185">Reference proteome</keyword>
<gene>
    <name evidence="3" type="ORF">EXU48_10320</name>
</gene>
<evidence type="ECO:0000259" key="2">
    <source>
        <dbReference type="Pfam" id="PF17042"/>
    </source>
</evidence>